<feature type="compositionally biased region" description="Low complexity" evidence="1">
    <location>
        <begin position="20"/>
        <end position="33"/>
    </location>
</feature>
<dbReference type="EMBL" id="NPHW01003581">
    <property type="protein sequence ID" value="OXV09353.1"/>
    <property type="molecule type" value="Genomic_DNA"/>
</dbReference>
<feature type="compositionally biased region" description="Low complexity" evidence="1">
    <location>
        <begin position="69"/>
        <end position="79"/>
    </location>
</feature>
<gene>
    <name evidence="2" type="ORF">Egran_02876</name>
</gene>
<evidence type="ECO:0008006" key="4">
    <source>
        <dbReference type="Google" id="ProtNLM"/>
    </source>
</evidence>
<sequence>MAARRNVIPKYPPVPPPSPVSTTTTASSPVSSSDSLNLPVARQRLPPVVHQDGQSRNSQAREQTTTIGPSVPAVSPVSPVSPTYRHSVAQRANIQGGFPVPSHVPRVDIRTYPCYTPSHRVHPSQRPYTHIGPDSGLNCAPRPLPFGQPVLSLDPIPSFQSAPDVIKNNQQNATSRKNTNSLLSPPKSTRRQPHPVIHHETGSPATDLTRKRPGSPPSPVFVIYKPGSPTAYREKRIRTKEEEELQKEDSRRLKEHGGACVWCYVNKKKCSTESPCRLCSSNKRMCFRDGSELWLCPPIVDQPKRNFQRAKENVFWQANQIFCRLQALWSPQPGITVAFAVIRQNDLPLLATDISQLSINDTRQTQGLKENMISASQTNIALTGLEQLIRLPLVDSAAGVWKLLAAITAVSRSFVYFRPSELQAARAAMFFILSIHAQALCEKSAEFCSQLYDTLRRKESNEQHHGETLPTDPVNPIWIALGLYYRVLSHLTKFEPAPSISPIFHGIKAHAETIIPNVRQLLMKNIPCKAKWFISTKPSLDDCLRESVPEIPEPNCFEIAFWMSDNKFPVSTALARQGKPFDHSLRYLISSILDEDFTFDIDPQNLANQGDGSQSSQLHSGARLDSNLQVTTAGDSWCQNLEQDLPAENQSSSSSDQQTNYDSIFDAFTNIDTLSSDVYDHELSPADGHIPWWLDDCFLSKCID</sequence>
<name>A0A232LYV6_9EURO</name>
<proteinExistence type="predicted"/>
<dbReference type="OrthoDB" id="4227365at2759"/>
<accession>A0A232LYV6</accession>
<dbReference type="Proteomes" id="UP000243515">
    <property type="component" value="Unassembled WGS sequence"/>
</dbReference>
<protein>
    <recommendedName>
        <fullName evidence="4">Zn(2)-C6 fungal-type domain-containing protein</fullName>
    </recommendedName>
</protein>
<evidence type="ECO:0000313" key="2">
    <source>
        <dbReference type="EMBL" id="OXV09353.1"/>
    </source>
</evidence>
<feature type="region of interest" description="Disordered" evidence="1">
    <location>
        <begin position="169"/>
        <end position="225"/>
    </location>
</feature>
<evidence type="ECO:0000313" key="3">
    <source>
        <dbReference type="Proteomes" id="UP000243515"/>
    </source>
</evidence>
<keyword evidence="3" id="KW-1185">Reference proteome</keyword>
<organism evidence="2 3">
    <name type="scientific">Elaphomyces granulatus</name>
    <dbReference type="NCBI Taxonomy" id="519963"/>
    <lineage>
        <taxon>Eukaryota</taxon>
        <taxon>Fungi</taxon>
        <taxon>Dikarya</taxon>
        <taxon>Ascomycota</taxon>
        <taxon>Pezizomycotina</taxon>
        <taxon>Eurotiomycetes</taxon>
        <taxon>Eurotiomycetidae</taxon>
        <taxon>Eurotiales</taxon>
        <taxon>Elaphomycetaceae</taxon>
        <taxon>Elaphomyces</taxon>
    </lineage>
</organism>
<feature type="compositionally biased region" description="Polar residues" evidence="1">
    <location>
        <begin position="169"/>
        <end position="187"/>
    </location>
</feature>
<feature type="compositionally biased region" description="Pro residues" evidence="1">
    <location>
        <begin position="10"/>
        <end position="19"/>
    </location>
</feature>
<comment type="caution">
    <text evidence="2">The sequence shown here is derived from an EMBL/GenBank/DDBJ whole genome shotgun (WGS) entry which is preliminary data.</text>
</comment>
<evidence type="ECO:0000256" key="1">
    <source>
        <dbReference type="SAM" id="MobiDB-lite"/>
    </source>
</evidence>
<feature type="compositionally biased region" description="Polar residues" evidence="1">
    <location>
        <begin position="52"/>
        <end position="68"/>
    </location>
</feature>
<reference evidence="2 3" key="1">
    <citation type="journal article" date="2015" name="Environ. Microbiol.">
        <title>Metagenome sequence of Elaphomyces granulatus from sporocarp tissue reveals Ascomycota ectomycorrhizal fingerprints of genome expansion and a Proteobacteria-rich microbiome.</title>
        <authorList>
            <person name="Quandt C.A."/>
            <person name="Kohler A."/>
            <person name="Hesse C.N."/>
            <person name="Sharpton T.J."/>
            <person name="Martin F."/>
            <person name="Spatafora J.W."/>
        </authorList>
    </citation>
    <scope>NUCLEOTIDE SEQUENCE [LARGE SCALE GENOMIC DNA]</scope>
    <source>
        <strain evidence="2 3">OSC145934</strain>
    </source>
</reference>
<feature type="region of interest" description="Disordered" evidence="1">
    <location>
        <begin position="1"/>
        <end position="79"/>
    </location>
</feature>
<dbReference type="AlphaFoldDB" id="A0A232LYV6"/>